<keyword evidence="2 4" id="KW-0863">Zinc-finger</keyword>
<dbReference type="CDD" id="cd15737">
    <property type="entry name" value="FYVE2_Vac1p_like"/>
    <property type="match status" value="1"/>
</dbReference>
<keyword evidence="1" id="KW-0479">Metal-binding</keyword>
<dbReference type="PANTHER" id="PTHR43102:SF2">
    <property type="entry name" value="GAF DOMAIN-CONTAINING PROTEIN"/>
    <property type="match status" value="1"/>
</dbReference>
<gene>
    <name evidence="6" type="ORF">THRCLA_11647</name>
</gene>
<dbReference type="PROSITE" id="PS50178">
    <property type="entry name" value="ZF_FYVE"/>
    <property type="match status" value="1"/>
</dbReference>
<protein>
    <recommendedName>
        <fullName evidence="5">FYVE-type domain-containing protein</fullName>
    </recommendedName>
</protein>
<dbReference type="Gene3D" id="3.30.450.40">
    <property type="match status" value="1"/>
</dbReference>
<dbReference type="SUPFAM" id="SSF55781">
    <property type="entry name" value="GAF domain-like"/>
    <property type="match status" value="1"/>
</dbReference>
<dbReference type="InterPro" id="IPR011011">
    <property type="entry name" value="Znf_FYVE_PHD"/>
</dbReference>
<keyword evidence="7" id="KW-1185">Reference proteome</keyword>
<dbReference type="InterPro" id="IPR029016">
    <property type="entry name" value="GAF-like_dom_sf"/>
</dbReference>
<evidence type="ECO:0000256" key="2">
    <source>
        <dbReference type="ARBA" id="ARBA00022771"/>
    </source>
</evidence>
<dbReference type="InterPro" id="IPR003018">
    <property type="entry name" value="GAF"/>
</dbReference>
<evidence type="ECO:0000259" key="5">
    <source>
        <dbReference type="PROSITE" id="PS50178"/>
    </source>
</evidence>
<dbReference type="InterPro" id="IPR000306">
    <property type="entry name" value="Znf_FYVE"/>
</dbReference>
<dbReference type="Pfam" id="PF01590">
    <property type="entry name" value="GAF"/>
    <property type="match status" value="1"/>
</dbReference>
<dbReference type="EMBL" id="JNBS01004965">
    <property type="protein sequence ID" value="OQR81528.1"/>
    <property type="molecule type" value="Genomic_DNA"/>
</dbReference>
<feature type="domain" description="FYVE-type" evidence="5">
    <location>
        <begin position="25"/>
        <end position="85"/>
    </location>
</feature>
<evidence type="ECO:0000313" key="7">
    <source>
        <dbReference type="Proteomes" id="UP000243217"/>
    </source>
</evidence>
<dbReference type="OrthoDB" id="660555at2759"/>
<keyword evidence="3" id="KW-0862">Zinc</keyword>
<evidence type="ECO:0000313" key="6">
    <source>
        <dbReference type="EMBL" id="OQR81528.1"/>
    </source>
</evidence>
<dbReference type="Pfam" id="PF01363">
    <property type="entry name" value="FYVE"/>
    <property type="match status" value="1"/>
</dbReference>
<dbReference type="InterPro" id="IPR017455">
    <property type="entry name" value="Znf_FYVE-rel"/>
</dbReference>
<accession>A0A1V9Y782</accession>
<dbReference type="Proteomes" id="UP000243217">
    <property type="component" value="Unassembled WGS sequence"/>
</dbReference>
<dbReference type="GO" id="GO:0008270">
    <property type="term" value="F:zinc ion binding"/>
    <property type="evidence" value="ECO:0007669"/>
    <property type="project" value="UniProtKB-KW"/>
</dbReference>
<dbReference type="SUPFAM" id="SSF57903">
    <property type="entry name" value="FYVE/PHD zinc finger"/>
    <property type="match status" value="1"/>
</dbReference>
<dbReference type="STRING" id="74557.A0A1V9Y782"/>
<evidence type="ECO:0000256" key="1">
    <source>
        <dbReference type="ARBA" id="ARBA00022723"/>
    </source>
</evidence>
<reference evidence="6 7" key="1">
    <citation type="journal article" date="2014" name="Genome Biol. Evol.">
        <title>The secreted proteins of Achlya hypogyna and Thraustotheca clavata identify the ancestral oomycete secretome and reveal gene acquisitions by horizontal gene transfer.</title>
        <authorList>
            <person name="Misner I."/>
            <person name="Blouin N."/>
            <person name="Leonard G."/>
            <person name="Richards T.A."/>
            <person name="Lane C.E."/>
        </authorList>
    </citation>
    <scope>NUCLEOTIDE SEQUENCE [LARGE SCALE GENOMIC DNA]</scope>
    <source>
        <strain evidence="6 7">ATCC 34112</strain>
    </source>
</reference>
<sequence>MLRQNSRLGAVHWSDLKRGDEWIDDNLRSNCYICNRKFNLFRRRHHCRMCGEVVCTSCTGFVQMITTAGPERSIRICGVCLVRNKTQMASDRPELHRGATLPVQPRNNRMATMASMTISAPGVRPTKSRYAPSLSVTEALTQSEGHRFSESSSDICSSSGLREFSEQILCISVPLSLNGLPPPPMPWNETTRLSTLYQYNIIDSSQERSYQAISDLLAKGYNCPYAGVSFIDADRCWFKATTNLEVDELPRTIAFCSHAIMSTKPTIVMDMTSDVRFLANPLVTGELHIKFYAAAPIVVDDDIVLGTVFVFDTMPHSDLVVDSYLIKMAKMVVKQLDSNVPRQRVASQRKEMVLAPPSVTWSGKDATPVEMQSMLADLLHRTNQVQEELAMRTMQR</sequence>
<proteinExistence type="predicted"/>
<name>A0A1V9Y782_9STRA</name>
<dbReference type="Gene3D" id="3.30.40.10">
    <property type="entry name" value="Zinc/RING finger domain, C3HC4 (zinc finger)"/>
    <property type="match status" value="1"/>
</dbReference>
<evidence type="ECO:0000256" key="4">
    <source>
        <dbReference type="PROSITE-ProRule" id="PRU00091"/>
    </source>
</evidence>
<dbReference type="InterPro" id="IPR013083">
    <property type="entry name" value="Znf_RING/FYVE/PHD"/>
</dbReference>
<dbReference type="PANTHER" id="PTHR43102">
    <property type="entry name" value="SLR1143 PROTEIN"/>
    <property type="match status" value="1"/>
</dbReference>
<dbReference type="AlphaFoldDB" id="A0A1V9Y782"/>
<organism evidence="6 7">
    <name type="scientific">Thraustotheca clavata</name>
    <dbReference type="NCBI Taxonomy" id="74557"/>
    <lineage>
        <taxon>Eukaryota</taxon>
        <taxon>Sar</taxon>
        <taxon>Stramenopiles</taxon>
        <taxon>Oomycota</taxon>
        <taxon>Saprolegniomycetes</taxon>
        <taxon>Saprolegniales</taxon>
        <taxon>Achlyaceae</taxon>
        <taxon>Thraustotheca</taxon>
    </lineage>
</organism>
<dbReference type="SMART" id="SM00064">
    <property type="entry name" value="FYVE"/>
    <property type="match status" value="1"/>
</dbReference>
<comment type="caution">
    <text evidence="6">The sequence shown here is derived from an EMBL/GenBank/DDBJ whole genome shotgun (WGS) entry which is preliminary data.</text>
</comment>
<evidence type="ECO:0000256" key="3">
    <source>
        <dbReference type="ARBA" id="ARBA00022833"/>
    </source>
</evidence>